<sequence length="206" mass="24150">MKFQDQFTISCNDNNRDALLSIEQEKYWAQGILGNMQLLQQRSNQIYERSRREMDKLYHIMSLKDSDAIRTNNARLAKIAEYQQESNVDLRQFAWDARQDARLMKFLAEVTMIFLPITAVSTTFSMGFFALDSSSTAVLPFSSIRYIWIFLLLAGSVSMGTWIAWWQRWKELKRDDLRFRERARRRGLEAVKAAEKEADNDPEEVG</sequence>
<dbReference type="AlphaFoldDB" id="A0AA39R3D3"/>
<keyword evidence="4 5" id="KW-0472">Membrane</keyword>
<protein>
    <submittedName>
        <fullName evidence="6">Uncharacterized protein</fullName>
    </submittedName>
</protein>
<dbReference type="EMBL" id="JAFEKC020000005">
    <property type="protein sequence ID" value="KAK0514177.1"/>
    <property type="molecule type" value="Genomic_DNA"/>
</dbReference>
<keyword evidence="7" id="KW-1185">Reference proteome</keyword>
<evidence type="ECO:0000256" key="1">
    <source>
        <dbReference type="ARBA" id="ARBA00004141"/>
    </source>
</evidence>
<dbReference type="GO" id="GO:0016020">
    <property type="term" value="C:membrane"/>
    <property type="evidence" value="ECO:0007669"/>
    <property type="project" value="UniProtKB-SubCell"/>
</dbReference>
<evidence type="ECO:0000256" key="4">
    <source>
        <dbReference type="ARBA" id="ARBA00023136"/>
    </source>
</evidence>
<dbReference type="Proteomes" id="UP001166286">
    <property type="component" value="Unassembled WGS sequence"/>
</dbReference>
<feature type="transmembrane region" description="Helical" evidence="5">
    <location>
        <begin position="143"/>
        <end position="165"/>
    </location>
</feature>
<proteinExistence type="predicted"/>
<evidence type="ECO:0000256" key="5">
    <source>
        <dbReference type="SAM" id="Phobius"/>
    </source>
</evidence>
<accession>A0AA39R3D3</accession>
<dbReference type="SUPFAM" id="SSF144083">
    <property type="entry name" value="Magnesium transport protein CorA, transmembrane region"/>
    <property type="match status" value="1"/>
</dbReference>
<dbReference type="Gene3D" id="1.20.58.340">
    <property type="entry name" value="Magnesium transport protein CorA, transmembrane region"/>
    <property type="match status" value="1"/>
</dbReference>
<comment type="subcellular location">
    <subcellularLocation>
        <location evidence="1">Membrane</location>
        <topology evidence="1">Multi-pass membrane protein</topology>
    </subcellularLocation>
</comment>
<comment type="caution">
    <text evidence="6">The sequence shown here is derived from an EMBL/GenBank/DDBJ whole genome shotgun (WGS) entry which is preliminary data.</text>
</comment>
<evidence type="ECO:0000313" key="7">
    <source>
        <dbReference type="Proteomes" id="UP001166286"/>
    </source>
</evidence>
<reference evidence="6" key="1">
    <citation type="submission" date="2023-03" db="EMBL/GenBank/DDBJ databases">
        <title>Complete genome of Cladonia borealis.</title>
        <authorList>
            <person name="Park H."/>
        </authorList>
    </citation>
    <scope>NUCLEOTIDE SEQUENCE</scope>
    <source>
        <strain evidence="6">ANT050790</strain>
    </source>
</reference>
<evidence type="ECO:0000313" key="6">
    <source>
        <dbReference type="EMBL" id="KAK0514177.1"/>
    </source>
</evidence>
<gene>
    <name evidence="6" type="ORF">JMJ35_002794</name>
</gene>
<feature type="transmembrane region" description="Helical" evidence="5">
    <location>
        <begin position="106"/>
        <end position="131"/>
    </location>
</feature>
<name>A0AA39R3D3_9LECA</name>
<dbReference type="InterPro" id="IPR045863">
    <property type="entry name" value="CorA_TM1_TM2"/>
</dbReference>
<evidence type="ECO:0000256" key="2">
    <source>
        <dbReference type="ARBA" id="ARBA00022692"/>
    </source>
</evidence>
<organism evidence="6 7">
    <name type="scientific">Cladonia borealis</name>
    <dbReference type="NCBI Taxonomy" id="184061"/>
    <lineage>
        <taxon>Eukaryota</taxon>
        <taxon>Fungi</taxon>
        <taxon>Dikarya</taxon>
        <taxon>Ascomycota</taxon>
        <taxon>Pezizomycotina</taxon>
        <taxon>Lecanoromycetes</taxon>
        <taxon>OSLEUM clade</taxon>
        <taxon>Lecanoromycetidae</taxon>
        <taxon>Lecanorales</taxon>
        <taxon>Lecanorineae</taxon>
        <taxon>Cladoniaceae</taxon>
        <taxon>Cladonia</taxon>
    </lineage>
</organism>
<keyword evidence="2 5" id="KW-0812">Transmembrane</keyword>
<evidence type="ECO:0000256" key="3">
    <source>
        <dbReference type="ARBA" id="ARBA00022989"/>
    </source>
</evidence>
<keyword evidence="3 5" id="KW-1133">Transmembrane helix</keyword>